<accession>A0A8C9VCW7</accession>
<dbReference type="Proteomes" id="UP000694397">
    <property type="component" value="Chromosome 19"/>
</dbReference>
<evidence type="ECO:0000256" key="2">
    <source>
        <dbReference type="SAM" id="SignalP"/>
    </source>
</evidence>
<feature type="region of interest" description="Disordered" evidence="1">
    <location>
        <begin position="74"/>
        <end position="97"/>
    </location>
</feature>
<proteinExistence type="predicted"/>
<feature type="chain" id="PRO_5034352703" evidence="2">
    <location>
        <begin position="26"/>
        <end position="97"/>
    </location>
</feature>
<dbReference type="AlphaFoldDB" id="A0A8C9VCW7"/>
<reference evidence="3" key="3">
    <citation type="submission" date="2025-09" db="UniProtKB">
        <authorList>
            <consortium name="Ensembl"/>
        </authorList>
    </citation>
    <scope>IDENTIFICATION</scope>
</reference>
<dbReference type="OrthoDB" id="8790834at2759"/>
<evidence type="ECO:0000313" key="4">
    <source>
        <dbReference type="Proteomes" id="UP000694397"/>
    </source>
</evidence>
<name>A0A8C9VCW7_SCLFO</name>
<feature type="compositionally biased region" description="Polar residues" evidence="1">
    <location>
        <begin position="74"/>
        <end position="90"/>
    </location>
</feature>
<protein>
    <submittedName>
        <fullName evidence="3">Uncharacterized protein</fullName>
    </submittedName>
</protein>
<organism evidence="3 4">
    <name type="scientific">Scleropages formosus</name>
    <name type="common">Asian bonytongue</name>
    <name type="synonym">Osteoglossum formosum</name>
    <dbReference type="NCBI Taxonomy" id="113540"/>
    <lineage>
        <taxon>Eukaryota</taxon>
        <taxon>Metazoa</taxon>
        <taxon>Chordata</taxon>
        <taxon>Craniata</taxon>
        <taxon>Vertebrata</taxon>
        <taxon>Euteleostomi</taxon>
        <taxon>Actinopterygii</taxon>
        <taxon>Neopterygii</taxon>
        <taxon>Teleostei</taxon>
        <taxon>Osteoglossocephala</taxon>
        <taxon>Osteoglossomorpha</taxon>
        <taxon>Osteoglossiformes</taxon>
        <taxon>Osteoglossidae</taxon>
        <taxon>Scleropages</taxon>
    </lineage>
</organism>
<keyword evidence="2" id="KW-0732">Signal</keyword>
<feature type="signal peptide" evidence="2">
    <location>
        <begin position="1"/>
        <end position="25"/>
    </location>
</feature>
<keyword evidence="4" id="KW-1185">Reference proteome</keyword>
<evidence type="ECO:0000256" key="1">
    <source>
        <dbReference type="SAM" id="MobiDB-lite"/>
    </source>
</evidence>
<evidence type="ECO:0000313" key="3">
    <source>
        <dbReference type="Ensembl" id="ENSSFOP00015045569.1"/>
    </source>
</evidence>
<dbReference type="GeneTree" id="ENSGT00940000175338"/>
<reference evidence="3 4" key="1">
    <citation type="submission" date="2019-04" db="EMBL/GenBank/DDBJ databases">
        <authorList>
            <consortium name="Wellcome Sanger Institute Data Sharing"/>
        </authorList>
    </citation>
    <scope>NUCLEOTIDE SEQUENCE [LARGE SCALE GENOMIC DNA]</scope>
</reference>
<sequence>HYLPFLNFPGVALVFCFFLAKGTLRLDDSDPVMVKKVSRIFLQPLRIRSSLHTDHPSSSGSLHLSSTELQFTTSGSLNSSRASLYSQSSGAGYFYKE</sequence>
<reference evidence="3" key="2">
    <citation type="submission" date="2025-08" db="UniProtKB">
        <authorList>
            <consortium name="Ensembl"/>
        </authorList>
    </citation>
    <scope>IDENTIFICATION</scope>
</reference>
<dbReference type="Ensembl" id="ENSSFOT00015063467.1">
    <property type="protein sequence ID" value="ENSSFOP00015045569.1"/>
    <property type="gene ID" value="ENSSFOG00015024799.1"/>
</dbReference>